<keyword evidence="2" id="KW-1185">Reference proteome</keyword>
<evidence type="ECO:0000313" key="1">
    <source>
        <dbReference type="EMBL" id="KAI3917578.1"/>
    </source>
</evidence>
<dbReference type="EMBL" id="JAJJMB010008983">
    <property type="protein sequence ID" value="KAI3917578.1"/>
    <property type="molecule type" value="Genomic_DNA"/>
</dbReference>
<comment type="caution">
    <text evidence="1">The sequence shown here is derived from an EMBL/GenBank/DDBJ whole genome shotgun (WGS) entry which is preliminary data.</text>
</comment>
<accession>A0AAD4SPU5</accession>
<evidence type="ECO:0000313" key="2">
    <source>
        <dbReference type="Proteomes" id="UP001202328"/>
    </source>
</evidence>
<sequence>MGHANVWSLIVGFEGSGDDGVVVVMKRKSNLFQKKDLSLLSAVWRASFVEGILMVKQETILNKRPSELHIKC</sequence>
<reference evidence="1" key="1">
    <citation type="submission" date="2022-04" db="EMBL/GenBank/DDBJ databases">
        <title>A functionally conserved STORR gene fusion in Papaver species that diverged 16.8 million years ago.</title>
        <authorList>
            <person name="Catania T."/>
        </authorList>
    </citation>
    <scope>NUCLEOTIDE SEQUENCE</scope>
    <source>
        <strain evidence="1">S-188037</strain>
    </source>
</reference>
<name>A0AAD4SPU5_9MAGN</name>
<proteinExistence type="predicted"/>
<organism evidence="1 2">
    <name type="scientific">Papaver atlanticum</name>
    <dbReference type="NCBI Taxonomy" id="357466"/>
    <lineage>
        <taxon>Eukaryota</taxon>
        <taxon>Viridiplantae</taxon>
        <taxon>Streptophyta</taxon>
        <taxon>Embryophyta</taxon>
        <taxon>Tracheophyta</taxon>
        <taxon>Spermatophyta</taxon>
        <taxon>Magnoliopsida</taxon>
        <taxon>Ranunculales</taxon>
        <taxon>Papaveraceae</taxon>
        <taxon>Papaveroideae</taxon>
        <taxon>Papaver</taxon>
    </lineage>
</organism>
<dbReference type="AlphaFoldDB" id="A0AAD4SPU5"/>
<dbReference type="Proteomes" id="UP001202328">
    <property type="component" value="Unassembled WGS sequence"/>
</dbReference>
<gene>
    <name evidence="1" type="ORF">MKW98_021340</name>
</gene>
<protein>
    <submittedName>
        <fullName evidence="1">Uncharacterized protein</fullName>
    </submittedName>
</protein>